<feature type="region of interest" description="Disordered" evidence="1">
    <location>
        <begin position="149"/>
        <end position="194"/>
    </location>
</feature>
<protein>
    <submittedName>
        <fullName evidence="3">HCNGP-like protein, putative</fullName>
    </submittedName>
</protein>
<dbReference type="Proteomes" id="UP000078546">
    <property type="component" value="Unassembled WGS sequence"/>
</dbReference>
<organism evidence="3 4">
    <name type="scientific">Plasmodium ovale curtisi</name>
    <dbReference type="NCBI Taxonomy" id="864141"/>
    <lineage>
        <taxon>Eukaryota</taxon>
        <taxon>Sar</taxon>
        <taxon>Alveolata</taxon>
        <taxon>Apicomplexa</taxon>
        <taxon>Aconoidasida</taxon>
        <taxon>Haemosporida</taxon>
        <taxon>Plasmodiidae</taxon>
        <taxon>Plasmodium</taxon>
        <taxon>Plasmodium (Plasmodium)</taxon>
    </lineage>
</organism>
<dbReference type="AlphaFoldDB" id="A0A1A8WK50"/>
<accession>A0A1A8WK50</accession>
<feature type="region of interest" description="Disordered" evidence="1">
    <location>
        <begin position="1"/>
        <end position="43"/>
    </location>
</feature>
<proteinExistence type="predicted"/>
<evidence type="ECO:0000313" key="5">
    <source>
        <dbReference type="Proteomes" id="UP000078560"/>
    </source>
</evidence>
<evidence type="ECO:0000313" key="4">
    <source>
        <dbReference type="Proteomes" id="UP000078546"/>
    </source>
</evidence>
<gene>
    <name evidence="3" type="ORF">POVCU1_025370</name>
    <name evidence="2" type="ORF">POVCU2_0069990</name>
</gene>
<dbReference type="PANTHER" id="PTHR13464:SF0">
    <property type="entry name" value="SAP30-BINDING PROTEIN"/>
    <property type="match status" value="1"/>
</dbReference>
<evidence type="ECO:0000313" key="3">
    <source>
        <dbReference type="EMBL" id="SBS93341.1"/>
    </source>
</evidence>
<reference evidence="3" key="1">
    <citation type="submission" date="2016-05" db="EMBL/GenBank/DDBJ databases">
        <authorList>
            <person name="Lavstsen T."/>
            <person name="Jespersen J.S."/>
        </authorList>
    </citation>
    <scope>NUCLEOTIDE SEQUENCE [LARGE SCALE GENOMIC DNA]</scope>
</reference>
<dbReference type="Proteomes" id="UP000078560">
    <property type="component" value="Unassembled WGS sequence"/>
</dbReference>
<reference evidence="4 5" key="2">
    <citation type="submission" date="2016-05" db="EMBL/GenBank/DDBJ databases">
        <authorList>
            <person name="Naeem Raeece"/>
        </authorList>
    </citation>
    <scope>NUCLEOTIDE SEQUENCE [LARGE SCALE GENOMIC DNA]</scope>
</reference>
<feature type="compositionally biased region" description="Basic residues" evidence="1">
    <location>
        <begin position="71"/>
        <end position="81"/>
    </location>
</feature>
<evidence type="ECO:0000313" key="2">
    <source>
        <dbReference type="EMBL" id="SBS91791.1"/>
    </source>
</evidence>
<dbReference type="PANTHER" id="PTHR13464">
    <property type="entry name" value="TRANSCRIPTIONAL REGULATOR PROTEIN HCNGP"/>
    <property type="match status" value="1"/>
</dbReference>
<dbReference type="EMBL" id="FLQU01001176">
    <property type="protein sequence ID" value="SBS91791.1"/>
    <property type="molecule type" value="Genomic_DNA"/>
</dbReference>
<dbReference type="Pfam" id="PF07818">
    <property type="entry name" value="HCNGP"/>
    <property type="match status" value="1"/>
</dbReference>
<dbReference type="GO" id="GO:0005634">
    <property type="term" value="C:nucleus"/>
    <property type="evidence" value="ECO:0007669"/>
    <property type="project" value="TreeGrafter"/>
</dbReference>
<feature type="compositionally biased region" description="Low complexity" evidence="1">
    <location>
        <begin position="164"/>
        <end position="186"/>
    </location>
</feature>
<feature type="region of interest" description="Disordered" evidence="1">
    <location>
        <begin position="56"/>
        <end position="82"/>
    </location>
</feature>
<dbReference type="EMBL" id="FLQV01000467">
    <property type="protein sequence ID" value="SBS93341.1"/>
    <property type="molecule type" value="Genomic_DNA"/>
</dbReference>
<evidence type="ECO:0000256" key="1">
    <source>
        <dbReference type="SAM" id="MobiDB-lite"/>
    </source>
</evidence>
<sequence>MKCEGTVDYEISSDEELDRTIPADGKKQKDSNKGETHTIENKEMVHIEMQNSDVNNEEENMSSGNWNAGSRKGKHHNRARSRWGEKEKTNLEIQMNCCDYGEKGNMEERAKGWRENKKGKIDNYNLAEEGGYIDASFNLKGKDLNMHQENKREGEMEAPSLGKRSSSNINSNISSNRSCANIRNSNTSGNNPYWHKDEIRKGENDACVGQETGGNSRGSGDFASEEGNDKSTSKENMCCNNLIDFKRKGNVEQEVSTSKHILENNNMVDVHVDENNFDDIFCLAENEYSDILNKKIDELSKLYDVNLTINKNIINSNEYKNPCILEKIMQIFHIDVYASNYPSSVYNPHDFLSIDLFNEKYNTTDQGKIKTKWSKTGPKNMSTTSAYSDALANHCFCKKKNLQRGRDVQYGIGKAAVWKTKQRGE</sequence>
<feature type="region of interest" description="Disordered" evidence="1">
    <location>
        <begin position="206"/>
        <end position="235"/>
    </location>
</feature>
<feature type="compositionally biased region" description="Basic and acidic residues" evidence="1">
    <location>
        <begin position="18"/>
        <end position="43"/>
    </location>
</feature>
<dbReference type="GO" id="GO:0006355">
    <property type="term" value="P:regulation of DNA-templated transcription"/>
    <property type="evidence" value="ECO:0007669"/>
    <property type="project" value="InterPro"/>
</dbReference>
<name>A0A1A8WK50_PLAOA</name>
<dbReference type="InterPro" id="IPR012479">
    <property type="entry name" value="SAP30BP"/>
</dbReference>